<dbReference type="InterPro" id="IPR004507">
    <property type="entry name" value="UbiX-like"/>
</dbReference>
<dbReference type="Pfam" id="PF02441">
    <property type="entry name" value="Flavoprotein"/>
    <property type="match status" value="1"/>
</dbReference>
<dbReference type="RefSeq" id="WP_039744746.1">
    <property type="nucleotide sequence ID" value="NZ_CP009788.1"/>
</dbReference>
<keyword evidence="4 5" id="KW-0808">Transferase</keyword>
<keyword evidence="2 5" id="KW-0285">Flavoprotein</keyword>
<dbReference type="HAMAP" id="MF_01984">
    <property type="entry name" value="ubiX_pad"/>
    <property type="match status" value="1"/>
</dbReference>
<dbReference type="OrthoDB" id="9781577at2"/>
<feature type="binding site" evidence="5">
    <location>
        <position position="168"/>
    </location>
    <ligand>
        <name>dimethylallyl phosphate</name>
        <dbReference type="ChEBI" id="CHEBI:88052"/>
    </ligand>
</feature>
<evidence type="ECO:0000313" key="7">
    <source>
        <dbReference type="EMBL" id="AJE04589.1"/>
    </source>
</evidence>
<dbReference type="Proteomes" id="UP000057609">
    <property type="component" value="Chromosome"/>
</dbReference>
<dbReference type="AlphaFoldDB" id="A0A0B5BHC9"/>
<dbReference type="STRING" id="345632.GPICK_15525"/>
<feature type="binding site" evidence="5">
    <location>
        <begin position="103"/>
        <end position="106"/>
    </location>
    <ligand>
        <name>FMN</name>
        <dbReference type="ChEBI" id="CHEBI:58210"/>
    </ligand>
</feature>
<keyword evidence="3 5" id="KW-0288">FMN</keyword>
<dbReference type="InterPro" id="IPR036551">
    <property type="entry name" value="Flavin_trans-like"/>
</dbReference>
<dbReference type="Gene3D" id="3.40.50.1950">
    <property type="entry name" value="Flavin prenyltransferase-like"/>
    <property type="match status" value="1"/>
</dbReference>
<reference evidence="7 8" key="1">
    <citation type="journal article" date="2015" name="Genome Announc.">
        <title>Complete Genome of Geobacter pickeringii G13T, a Metal-Reducing Isolate from Sedimentary Kaolin Deposits.</title>
        <authorList>
            <person name="Badalamenti J.P."/>
            <person name="Bond D.R."/>
        </authorList>
    </citation>
    <scope>NUCLEOTIDE SEQUENCE [LARGE SCALE GENOMIC DNA]</scope>
    <source>
        <strain evidence="7 8">G13</strain>
    </source>
</reference>
<name>A0A0B5BHC9_9BACT</name>
<feature type="domain" description="Flavoprotein" evidence="6">
    <location>
        <begin position="5"/>
        <end position="189"/>
    </location>
</feature>
<evidence type="ECO:0000256" key="1">
    <source>
        <dbReference type="ARBA" id="ARBA00022602"/>
    </source>
</evidence>
<keyword evidence="8" id="KW-1185">Reference proteome</keyword>
<dbReference type="EC" id="2.5.1.129" evidence="5"/>
<feature type="binding site" evidence="5">
    <location>
        <position position="138"/>
    </location>
    <ligand>
        <name>FMN</name>
        <dbReference type="ChEBI" id="CHEBI:58210"/>
    </ligand>
</feature>
<dbReference type="NCBIfam" id="TIGR00421">
    <property type="entry name" value="ubiX_pad"/>
    <property type="match status" value="1"/>
</dbReference>
<protein>
    <recommendedName>
        <fullName evidence="5">Flavin prenyltransferase UbiX</fullName>
        <ecNumber evidence="5">2.5.1.129</ecNumber>
    </recommendedName>
</protein>
<evidence type="ECO:0000259" key="6">
    <source>
        <dbReference type="Pfam" id="PF02441"/>
    </source>
</evidence>
<proteinExistence type="inferred from homology"/>
<dbReference type="PANTHER" id="PTHR43374:SF1">
    <property type="entry name" value="FLAVIN PRENYLTRANSFERASE PAD1, MITOCHONDRIAL"/>
    <property type="match status" value="1"/>
</dbReference>
<evidence type="ECO:0000313" key="8">
    <source>
        <dbReference type="Proteomes" id="UP000057609"/>
    </source>
</evidence>
<dbReference type="KEGG" id="gpi:GPICK_15525"/>
<accession>A0A0B5BHC9</accession>
<comment type="function">
    <text evidence="5">Flavin prenyltransferase that catalyzes the synthesis of the prenylated FMN cofactor (prenyl-FMN) for 4-hydroxy-3-polyprenylbenzoic acid decarboxylase UbiD. The prenyltransferase is metal-independent and links a dimethylallyl moiety from dimethylallyl monophosphate (DMAP) to the flavin N5 and C6 atoms of FMN.</text>
</comment>
<dbReference type="InterPro" id="IPR003382">
    <property type="entry name" value="Flavoprotein"/>
</dbReference>
<evidence type="ECO:0000256" key="3">
    <source>
        <dbReference type="ARBA" id="ARBA00022643"/>
    </source>
</evidence>
<feature type="binding site" evidence="5">
    <location>
        <position position="38"/>
    </location>
    <ligand>
        <name>FMN</name>
        <dbReference type="ChEBI" id="CHEBI:58210"/>
    </ligand>
</feature>
<comment type="caution">
    <text evidence="5">Lacks conserved residue(s) required for the propagation of feature annotation.</text>
</comment>
<dbReference type="GO" id="GO:0106141">
    <property type="term" value="F:flavin prenyltransferase activity"/>
    <property type="evidence" value="ECO:0007669"/>
    <property type="project" value="UniProtKB-EC"/>
</dbReference>
<evidence type="ECO:0000256" key="5">
    <source>
        <dbReference type="HAMAP-Rule" id="MF_01984"/>
    </source>
</evidence>
<evidence type="ECO:0000256" key="4">
    <source>
        <dbReference type="ARBA" id="ARBA00022679"/>
    </source>
</evidence>
<dbReference type="PANTHER" id="PTHR43374">
    <property type="entry name" value="FLAVIN PRENYLTRANSFERASE"/>
    <property type="match status" value="1"/>
</dbReference>
<dbReference type="GO" id="GO:0016831">
    <property type="term" value="F:carboxy-lyase activity"/>
    <property type="evidence" value="ECO:0007669"/>
    <property type="project" value="TreeGrafter"/>
</dbReference>
<feature type="binding site" evidence="5">
    <location>
        <position position="184"/>
    </location>
    <ligand>
        <name>dimethylallyl phosphate</name>
        <dbReference type="ChEBI" id="CHEBI:88052"/>
    </ligand>
</feature>
<dbReference type="HOGENOM" id="CLU_074522_0_1_7"/>
<feature type="binding site" evidence="5">
    <location>
        <begin position="12"/>
        <end position="14"/>
    </location>
    <ligand>
        <name>FMN</name>
        <dbReference type="ChEBI" id="CHEBI:58210"/>
    </ligand>
</feature>
<comment type="similarity">
    <text evidence="5">Belongs to the UbiX/PAD1 family.</text>
</comment>
<dbReference type="EMBL" id="CP009788">
    <property type="protein sequence ID" value="AJE04589.1"/>
    <property type="molecule type" value="Genomic_DNA"/>
</dbReference>
<keyword evidence="1 5" id="KW-0637">Prenyltransferase</keyword>
<organism evidence="7 8">
    <name type="scientific">Geobacter pickeringii</name>
    <dbReference type="NCBI Taxonomy" id="345632"/>
    <lineage>
        <taxon>Bacteria</taxon>
        <taxon>Pseudomonadati</taxon>
        <taxon>Thermodesulfobacteriota</taxon>
        <taxon>Desulfuromonadia</taxon>
        <taxon>Geobacterales</taxon>
        <taxon>Geobacteraceae</taxon>
        <taxon>Geobacter</taxon>
    </lineage>
</organism>
<dbReference type="SUPFAM" id="SSF52507">
    <property type="entry name" value="Homo-oligomeric flavin-containing Cys decarboxylases, HFCD"/>
    <property type="match status" value="1"/>
</dbReference>
<gene>
    <name evidence="5" type="primary">ubiX</name>
    <name evidence="7" type="ORF">GPICK_15525</name>
</gene>
<comment type="catalytic activity">
    <reaction evidence="5">
        <text>dimethylallyl phosphate + FMNH2 = prenylated FMNH2 + phosphate</text>
        <dbReference type="Rhea" id="RHEA:37743"/>
        <dbReference type="ChEBI" id="CHEBI:43474"/>
        <dbReference type="ChEBI" id="CHEBI:57618"/>
        <dbReference type="ChEBI" id="CHEBI:87467"/>
        <dbReference type="ChEBI" id="CHEBI:88052"/>
        <dbReference type="EC" id="2.5.1.129"/>
    </reaction>
</comment>
<evidence type="ECO:0000256" key="2">
    <source>
        <dbReference type="ARBA" id="ARBA00022630"/>
    </source>
</evidence>
<sequence>MSGRHVVLALTGASGAAYGLRLGGELLRGGHRVTFLVSRPGFAVLREECGLSWEGDPPAVAEHLAAYYGETAGTLHYYADDDLLAPIASGSRAPDAMVVSPCSMGSLARIAAGLSGTLIERCADVALKEGRPLVLVPRETPLSPIHLENMLKLARLGVRIVPAMPAFYQKPATVDDLVAFVAGKVLDTLGIPHTLFTRWGEP</sequence>